<feature type="domain" description="Calcineurin-like phosphoesterase" evidence="2">
    <location>
        <begin position="96"/>
        <end position="313"/>
    </location>
</feature>
<feature type="signal peptide" evidence="1">
    <location>
        <begin position="1"/>
        <end position="23"/>
    </location>
</feature>
<keyword evidence="4" id="KW-1185">Reference proteome</keyword>
<dbReference type="InterPro" id="IPR029052">
    <property type="entry name" value="Metallo-depent_PP-like"/>
</dbReference>
<evidence type="ECO:0000256" key="1">
    <source>
        <dbReference type="SAM" id="SignalP"/>
    </source>
</evidence>
<evidence type="ECO:0000259" key="2">
    <source>
        <dbReference type="Pfam" id="PF00149"/>
    </source>
</evidence>
<name>A0ABW5B3F8_9BACT</name>
<dbReference type="Proteomes" id="UP001597414">
    <property type="component" value="Unassembled WGS sequence"/>
</dbReference>
<evidence type="ECO:0000313" key="4">
    <source>
        <dbReference type="Proteomes" id="UP001597414"/>
    </source>
</evidence>
<organism evidence="3 4">
    <name type="scientific">Shivajiella indica</name>
    <dbReference type="NCBI Taxonomy" id="872115"/>
    <lineage>
        <taxon>Bacteria</taxon>
        <taxon>Pseudomonadati</taxon>
        <taxon>Bacteroidota</taxon>
        <taxon>Cytophagia</taxon>
        <taxon>Cytophagales</taxon>
        <taxon>Cyclobacteriaceae</taxon>
        <taxon>Shivajiella</taxon>
    </lineage>
</organism>
<gene>
    <name evidence="3" type="ORF">ACFSKV_00960</name>
</gene>
<dbReference type="InterPro" id="IPR004843">
    <property type="entry name" value="Calcineurin-like_PHP"/>
</dbReference>
<dbReference type="Gene3D" id="3.60.21.10">
    <property type="match status" value="1"/>
</dbReference>
<accession>A0ABW5B3F8</accession>
<dbReference type="PANTHER" id="PTHR46546">
    <property type="entry name" value="SHEWANELLA-LIKE PROTEIN PHOSPHATASE 1"/>
    <property type="match status" value="1"/>
</dbReference>
<protein>
    <submittedName>
        <fullName evidence="3">Metallophosphoesterase</fullName>
    </submittedName>
</protein>
<sequence>MMKIFKISLLYLLLSSWSIFVSAQGSDTPFSEAPYLFFDQGQWHAKWVEKGELKSEENVTSDFLQNHLGQGLTTNLFISNFQYQPPIAQRFKKVSKITVISDVHGQFGLTVQLLKNHGVIDENLNWIYGRGHLVVNGDVMGRGDEVTELLWLFYKLENQANLQRGKVHYLVGNHELMVLLNDLRYLNEKYVKAAEIMGVGINELYGGNSVLGNWLRKRPAIVTINDNLIVHAGIAPSFIERKLTAKKVNKLFFDQISGFHPANEKQLEEIDFMLSPEGPIWYRGYFIENEVSEQGMEKILNFYKSKRMIIGHTSLPAVSKLYNGKLIAVDSNIKEGVNGEILIIEDGVLYRGSLEGVKFKFP</sequence>
<reference evidence="4" key="1">
    <citation type="journal article" date="2019" name="Int. J. Syst. Evol. Microbiol.">
        <title>The Global Catalogue of Microorganisms (GCM) 10K type strain sequencing project: providing services to taxonomists for standard genome sequencing and annotation.</title>
        <authorList>
            <consortium name="The Broad Institute Genomics Platform"/>
            <consortium name="The Broad Institute Genome Sequencing Center for Infectious Disease"/>
            <person name="Wu L."/>
            <person name="Ma J."/>
        </authorList>
    </citation>
    <scope>NUCLEOTIDE SEQUENCE [LARGE SCALE GENOMIC DNA]</scope>
    <source>
        <strain evidence="4">KCTC 19812</strain>
    </source>
</reference>
<feature type="chain" id="PRO_5047305723" evidence="1">
    <location>
        <begin position="24"/>
        <end position="362"/>
    </location>
</feature>
<proteinExistence type="predicted"/>
<keyword evidence="1" id="KW-0732">Signal</keyword>
<dbReference type="Pfam" id="PF00149">
    <property type="entry name" value="Metallophos"/>
    <property type="match status" value="1"/>
</dbReference>
<comment type="caution">
    <text evidence="3">The sequence shown here is derived from an EMBL/GenBank/DDBJ whole genome shotgun (WGS) entry which is preliminary data.</text>
</comment>
<dbReference type="SUPFAM" id="SSF56300">
    <property type="entry name" value="Metallo-dependent phosphatases"/>
    <property type="match status" value="1"/>
</dbReference>
<dbReference type="PANTHER" id="PTHR46546:SF4">
    <property type="entry name" value="SHEWANELLA-LIKE PROTEIN PHOSPHATASE 1"/>
    <property type="match status" value="1"/>
</dbReference>
<dbReference type="EMBL" id="JBHUIV010000002">
    <property type="protein sequence ID" value="MFD2200115.1"/>
    <property type="molecule type" value="Genomic_DNA"/>
</dbReference>
<evidence type="ECO:0000313" key="3">
    <source>
        <dbReference type="EMBL" id="MFD2200115.1"/>
    </source>
</evidence>
<dbReference type="RefSeq" id="WP_380799673.1">
    <property type="nucleotide sequence ID" value="NZ_JBHUIV010000002.1"/>
</dbReference>